<dbReference type="SUPFAM" id="SSF48350">
    <property type="entry name" value="GTPase activation domain, GAP"/>
    <property type="match status" value="1"/>
</dbReference>
<dbReference type="Gene3D" id="1.10.506.10">
    <property type="entry name" value="GTPase Activation - p120gap, domain 1"/>
    <property type="match status" value="1"/>
</dbReference>
<feature type="compositionally biased region" description="Basic and acidic residues" evidence="2">
    <location>
        <begin position="1638"/>
        <end position="1696"/>
    </location>
</feature>
<feature type="compositionally biased region" description="Polar residues" evidence="2">
    <location>
        <begin position="1279"/>
        <end position="1298"/>
    </location>
</feature>
<dbReference type="PROSITE" id="PS50018">
    <property type="entry name" value="RAS_GTPASE_ACTIV_2"/>
    <property type="match status" value="1"/>
</dbReference>
<dbReference type="InterPro" id="IPR001936">
    <property type="entry name" value="RasGAP_dom"/>
</dbReference>
<dbReference type="SUPFAM" id="SSF49562">
    <property type="entry name" value="C2 domain (Calcium/lipid-binding domain, CaLB)"/>
    <property type="match status" value="1"/>
</dbReference>
<dbReference type="InterPro" id="IPR023152">
    <property type="entry name" value="RasGAP_CS"/>
</dbReference>
<keyword evidence="5" id="KW-1185">Reference proteome</keyword>
<feature type="region of interest" description="Disordered" evidence="2">
    <location>
        <begin position="1152"/>
        <end position="1237"/>
    </location>
</feature>
<dbReference type="InterPro" id="IPR039360">
    <property type="entry name" value="Ras_GTPase"/>
</dbReference>
<evidence type="ECO:0000256" key="2">
    <source>
        <dbReference type="SAM" id="MobiDB-lite"/>
    </source>
</evidence>
<evidence type="ECO:0000259" key="3">
    <source>
        <dbReference type="PROSITE" id="PS50018"/>
    </source>
</evidence>
<feature type="compositionally biased region" description="Gly residues" evidence="2">
    <location>
        <begin position="1764"/>
        <end position="1774"/>
    </location>
</feature>
<dbReference type="PANTHER" id="PTHR10194">
    <property type="entry name" value="RAS GTPASE-ACTIVATING PROTEINS"/>
    <property type="match status" value="1"/>
</dbReference>
<dbReference type="InterPro" id="IPR035892">
    <property type="entry name" value="C2_domain_sf"/>
</dbReference>
<proteinExistence type="predicted"/>
<comment type="caution">
    <text evidence="4">The sequence shown here is derived from an EMBL/GenBank/DDBJ whole genome shotgun (WGS) entry which is preliminary data.</text>
</comment>
<feature type="compositionally biased region" description="Gly residues" evidence="2">
    <location>
        <begin position="1738"/>
        <end position="1748"/>
    </location>
</feature>
<evidence type="ECO:0000256" key="1">
    <source>
        <dbReference type="ARBA" id="ARBA00022468"/>
    </source>
</evidence>
<dbReference type="PANTHER" id="PTHR10194:SF60">
    <property type="entry name" value="RAS GTPASE-ACTIVATING PROTEIN RASKOL"/>
    <property type="match status" value="1"/>
</dbReference>
<feature type="compositionally biased region" description="Acidic residues" evidence="2">
    <location>
        <begin position="1311"/>
        <end position="1324"/>
    </location>
</feature>
<feature type="region of interest" description="Disordered" evidence="2">
    <location>
        <begin position="349"/>
        <end position="372"/>
    </location>
</feature>
<organism evidence="4 5">
    <name type="scientific">Phyllosticta citribraziliensis</name>
    <dbReference type="NCBI Taxonomy" id="989973"/>
    <lineage>
        <taxon>Eukaryota</taxon>
        <taxon>Fungi</taxon>
        <taxon>Dikarya</taxon>
        <taxon>Ascomycota</taxon>
        <taxon>Pezizomycotina</taxon>
        <taxon>Dothideomycetes</taxon>
        <taxon>Dothideomycetes incertae sedis</taxon>
        <taxon>Botryosphaeriales</taxon>
        <taxon>Phyllostictaceae</taxon>
        <taxon>Phyllosticta</taxon>
    </lineage>
</organism>
<gene>
    <name evidence="4" type="ORF">J3D65DRAFT_445030</name>
</gene>
<feature type="region of interest" description="Disordered" evidence="2">
    <location>
        <begin position="1"/>
        <end position="225"/>
    </location>
</feature>
<feature type="compositionally biased region" description="Basic and acidic residues" evidence="2">
    <location>
        <begin position="1612"/>
        <end position="1623"/>
    </location>
</feature>
<feature type="compositionally biased region" description="Low complexity" evidence="2">
    <location>
        <begin position="1366"/>
        <end position="1380"/>
    </location>
</feature>
<dbReference type="Pfam" id="PF00616">
    <property type="entry name" value="RasGAP"/>
    <property type="match status" value="1"/>
</dbReference>
<feature type="compositionally biased region" description="Low complexity" evidence="2">
    <location>
        <begin position="1516"/>
        <end position="1529"/>
    </location>
</feature>
<dbReference type="GeneID" id="92029195"/>
<dbReference type="Gene3D" id="2.60.40.150">
    <property type="entry name" value="C2 domain"/>
    <property type="match status" value="1"/>
</dbReference>
<dbReference type="PROSITE" id="PS00509">
    <property type="entry name" value="RAS_GTPASE_ACTIV_1"/>
    <property type="match status" value="1"/>
</dbReference>
<feature type="compositionally biased region" description="Low complexity" evidence="2">
    <location>
        <begin position="28"/>
        <end position="38"/>
    </location>
</feature>
<feature type="domain" description="Ras-GAP" evidence="3">
    <location>
        <begin position="764"/>
        <end position="1002"/>
    </location>
</feature>
<dbReference type="EMBL" id="JBBPEH010000008">
    <property type="protein sequence ID" value="KAK7535224.1"/>
    <property type="molecule type" value="Genomic_DNA"/>
</dbReference>
<sequence>MDAARPSRRNRSSNSVPDHLPPYDQDDPSQPTTTTTSTVARLCASTIRPVTPDSNPDPSHLRRPLHATTDSNATAFDGSNPSPGTSPKTLSNHQDPSKRRGIVTRTASNDGEYAMRTSRETPNRPRTRTLEERPSRDRSPASLFAKSRHRIGSVHSTGTGSSSFPGLEDTVHSIGHPSISPPSVTTSSRTNSAGSRARLTKAPPRAQSPVPHHSPAQPDSWVSPVPASDAKKILKLMRSTCGRMKGMLAFRRGEASPWALSYCYINEETGSLVYEPKNDHSYHRTLIPDLRGCRVKTAYDAESYTAYVDVTLHNSNMEVHLRPPTQEEYDSWFAALLCWQPIRPKGIQNKMAKPQQALSSSSSRSGSDNRRHSEISLLKEAPIIKVGKMIYWDTNVSYANAGSPKPVPQQPVQATVPARPAPVTRLQSFGARRWRRVSCTLRENGELKLYSDTDVTLVSVVQLSQLSRCAVQRLDPSVLDTDFCIAIYPQYTAGSASLSLLRPIFLSLDSRVQYEVWIVLLRAFTIPQLYGPKQPSISLPEDLATDSPKRDLAQNSLDMFRMERSLSVKIIEARLPPPLSPKLNEGRAMHAQRPSSGSKEHHRGYYVEILLDGETRARTMLKDATDPFWREEFDFGDLPAVLSTASLLLKKRPSTPPNAGAKPAVQAKDAFAVPDGSGGYTSISFDQTCGKVDIYLDDMDSGQEVEKWWPMLNMYGNSVGELLVRVKSDEGVILMARDYQPMSELLHRFSNGLTGQIAQMIPGELKRLSECLLNIFQVSGQASEWIMALVEEEIDGTLKETSVSRLRFSRRMGSGEGGETTYSNAGDRELVVRDMGNNAKLEANLLFRGNTLLTKALDFHMKRLGKEYLEETLGEKLQEIADRDPECEVDPNRVQHQHEIDRNWKRLIQVTEDLWRAIYTSVHRCPPELRLIFRHIRACAEDRYGDFLRTVTYSSVSGFLFLRFFCPAVLNPKLFGLLKDHPKIRARRTLTLVAKSLQGLANMSTLGAKEHWMEPMNAFLNNHRQEFKDFIDNVCAISPNTSLQTPIPPSYSTPLAILQRLPPTSREGFPSLPYLIDHARNFAELVQLWLDHAGDLAENLAQEDGDLGKFHNICVTLNARTRDCLERAERAERPSSNLSVKWEELVEQLEANASDDRGSESAGPGPQDTPLVPKAGSLRRKHRDTESSAGASQIAQSPGPLSPTTTIGTLPIQGGSMSPMFPIQGANPSWPRDPWDYNERDAVRMSDSTTAGTLGSVRSMSQIVANHRAIASSPARSAGSANTPQSSSRYAPSSTETGLASGAGSVKDSIEETSDEDEEDDDGQESSVAEFPEQTPPRSAHGTDAGGSEPLPLHHSQSHSAFQMYQHPSSQLHQPPQAAGIGPGGMAGGGFSSPGSVYAASPQSMYSAPGSGNRWAPHQTSSHAIHHALHMGLQSLNHSLQNDPSQGGVPPTGPPSSSHTQPSYRPLPHVATQLPMHSSASSPGGAFDDGASDGEATTALPPLSHSVASSGGMAGTGSNTANHSSHSASLPSRPKAVSAPMAAGTIGGPPYGASNSSPSSNSGFVPVPGAAVHQTERNYAEVFDSLHSSHGHGSSTSQSHHSHSHSHHYHRDRSERGEREGSRGLRGLVPFSKKKKDKDKSHKDKDKDKDPDQRDADREAREEERRRHKEEKRERRKERERLEKLDKQLIKERDRAAAAGAGPTGAVGFVGGAPAGAGVGGSGAAAVAAATTSAAGMVVGGGGSNSGGGRDRGRSHAQHPQHQGGDGGRGGLLGPWGERDE</sequence>
<feature type="compositionally biased region" description="Low complexity" evidence="2">
    <location>
        <begin position="1551"/>
        <end position="1569"/>
    </location>
</feature>
<keyword evidence="1" id="KW-0343">GTPase activation</keyword>
<feature type="compositionally biased region" description="Low complexity" evidence="2">
    <location>
        <begin position="1585"/>
        <end position="1599"/>
    </location>
</feature>
<dbReference type="Proteomes" id="UP001360953">
    <property type="component" value="Unassembled WGS sequence"/>
</dbReference>
<feature type="compositionally biased region" description="Gly residues" evidence="2">
    <location>
        <begin position="1381"/>
        <end position="1392"/>
    </location>
</feature>
<feature type="region of interest" description="Disordered" evidence="2">
    <location>
        <begin position="1736"/>
        <end position="1781"/>
    </location>
</feature>
<evidence type="ECO:0000313" key="4">
    <source>
        <dbReference type="EMBL" id="KAK7535224.1"/>
    </source>
</evidence>
<feature type="compositionally biased region" description="Basic residues" evidence="2">
    <location>
        <begin position="1"/>
        <end position="11"/>
    </location>
</feature>
<feature type="compositionally biased region" description="Basic and acidic residues" evidence="2">
    <location>
        <begin position="117"/>
        <end position="139"/>
    </location>
</feature>
<dbReference type="SMART" id="SM00323">
    <property type="entry name" value="RasGAP"/>
    <property type="match status" value="1"/>
</dbReference>
<dbReference type="RefSeq" id="XP_066653949.1">
    <property type="nucleotide sequence ID" value="XM_066796289.1"/>
</dbReference>
<accession>A0ABR1LJ60</accession>
<feature type="compositionally biased region" description="Polar residues" evidence="2">
    <location>
        <begin position="1434"/>
        <end position="1443"/>
    </location>
</feature>
<protein>
    <recommendedName>
        <fullName evidence="3">Ras-GAP domain-containing protein</fullName>
    </recommendedName>
</protein>
<dbReference type="SUPFAM" id="SSF50729">
    <property type="entry name" value="PH domain-like"/>
    <property type="match status" value="1"/>
</dbReference>
<feature type="compositionally biased region" description="Low complexity" evidence="2">
    <location>
        <begin position="172"/>
        <end position="192"/>
    </location>
</feature>
<feature type="region of interest" description="Disordered" evidence="2">
    <location>
        <begin position="1270"/>
        <end position="1713"/>
    </location>
</feature>
<feature type="compositionally biased region" description="Gly residues" evidence="2">
    <location>
        <begin position="1702"/>
        <end position="1713"/>
    </location>
</feature>
<feature type="compositionally biased region" description="Low complexity" evidence="2">
    <location>
        <begin position="1444"/>
        <end position="1463"/>
    </location>
</feature>
<feature type="compositionally biased region" description="Polar residues" evidence="2">
    <location>
        <begin position="68"/>
        <end position="94"/>
    </location>
</feature>
<feature type="compositionally biased region" description="Basic residues" evidence="2">
    <location>
        <begin position="1600"/>
        <end position="1611"/>
    </location>
</feature>
<dbReference type="InterPro" id="IPR008936">
    <property type="entry name" value="Rho_GTPase_activation_prot"/>
</dbReference>
<reference evidence="4 5" key="1">
    <citation type="submission" date="2024-04" db="EMBL/GenBank/DDBJ databases">
        <title>Phyllosticta paracitricarpa is synonymous to the EU quarantine fungus P. citricarpa based on phylogenomic analyses.</title>
        <authorList>
            <consortium name="Lawrence Berkeley National Laboratory"/>
            <person name="Van ingen-buijs V.A."/>
            <person name="Van westerhoven A.C."/>
            <person name="Haridas S."/>
            <person name="Skiadas P."/>
            <person name="Martin F."/>
            <person name="Groenewald J.Z."/>
            <person name="Crous P.W."/>
            <person name="Seidl M.F."/>
        </authorList>
    </citation>
    <scope>NUCLEOTIDE SEQUENCE [LARGE SCALE GENOMIC DNA]</scope>
    <source>
        <strain evidence="4 5">CPC 17464</strain>
    </source>
</reference>
<name>A0ABR1LJ60_9PEZI</name>
<evidence type="ECO:0000313" key="5">
    <source>
        <dbReference type="Proteomes" id="UP001360953"/>
    </source>
</evidence>
<dbReference type="CDD" id="cd05137">
    <property type="entry name" value="RasGAP_CLA2_BUD2"/>
    <property type="match status" value="1"/>
</dbReference>
<feature type="compositionally biased region" description="Polar residues" evidence="2">
    <location>
        <begin position="1187"/>
        <end position="1196"/>
    </location>
</feature>